<dbReference type="InterPro" id="IPR009091">
    <property type="entry name" value="RCC1/BLIP-II"/>
</dbReference>
<reference evidence="1 2" key="1">
    <citation type="journal article" date="2019" name="Science">
        <title>Social genes are selection hotspots in kin groups of a soil microbe.</title>
        <authorList>
            <person name="Wielgoss S."/>
            <person name="Wolfensberger R."/>
            <person name="Sun L."/>
            <person name="Fiegna F."/>
            <person name="Velicer G.J."/>
        </authorList>
    </citation>
    <scope>NUCLEOTIDE SEQUENCE [LARGE SCALE GENOMIC DNA]</scope>
    <source>
        <strain evidence="1 2">MC3.5.9c15</strain>
    </source>
</reference>
<organism evidence="1 2">
    <name type="scientific">Myxococcus xanthus</name>
    <dbReference type="NCBI Taxonomy" id="34"/>
    <lineage>
        <taxon>Bacteria</taxon>
        <taxon>Pseudomonadati</taxon>
        <taxon>Myxococcota</taxon>
        <taxon>Myxococcia</taxon>
        <taxon>Myxococcales</taxon>
        <taxon>Cystobacterineae</taxon>
        <taxon>Myxococcaceae</taxon>
        <taxon>Myxococcus</taxon>
    </lineage>
</organism>
<gene>
    <name evidence="1" type="ORF">BHS09_20250</name>
</gene>
<evidence type="ECO:0000313" key="1">
    <source>
        <dbReference type="EMBL" id="QDE69119.1"/>
    </source>
</evidence>
<dbReference type="Proteomes" id="UP000320179">
    <property type="component" value="Chromosome"/>
</dbReference>
<dbReference type="AlphaFoldDB" id="A0AAE6G1W8"/>
<accession>A0AAE6G1W8</accession>
<dbReference type="Pfam" id="PF00415">
    <property type="entry name" value="RCC1"/>
    <property type="match status" value="1"/>
</dbReference>
<dbReference type="InterPro" id="IPR000408">
    <property type="entry name" value="Reg_chr_condens"/>
</dbReference>
<sequence length="62" mass="6676">MPRWWAAGLTGVFTVTAGRFHTAAMSPEGAGWVWGRNSLGQVGDGTTADRPRTVNVMVQEET</sequence>
<name>A0AAE6G1W8_MYXXA</name>
<dbReference type="EMBL" id="CP017174">
    <property type="protein sequence ID" value="QDE69119.1"/>
    <property type="molecule type" value="Genomic_DNA"/>
</dbReference>
<proteinExistence type="predicted"/>
<dbReference type="PROSITE" id="PS00626">
    <property type="entry name" value="RCC1_2"/>
    <property type="match status" value="1"/>
</dbReference>
<protein>
    <submittedName>
        <fullName evidence="1">Uncharacterized protein</fullName>
    </submittedName>
</protein>
<evidence type="ECO:0000313" key="2">
    <source>
        <dbReference type="Proteomes" id="UP000320179"/>
    </source>
</evidence>
<dbReference type="Gene3D" id="2.130.10.30">
    <property type="entry name" value="Regulator of chromosome condensation 1/beta-lactamase-inhibitor protein II"/>
    <property type="match status" value="1"/>
</dbReference>
<dbReference type="SUPFAM" id="SSF50985">
    <property type="entry name" value="RCC1/BLIP-II"/>
    <property type="match status" value="1"/>
</dbReference>